<dbReference type="EMBL" id="RQJO01000008">
    <property type="protein sequence ID" value="RRB04413.1"/>
    <property type="molecule type" value="Genomic_DNA"/>
</dbReference>
<dbReference type="GO" id="GO:0018786">
    <property type="term" value="F:haloalkane dehalogenase activity"/>
    <property type="evidence" value="ECO:0007669"/>
    <property type="project" value="UniProtKB-EC"/>
</dbReference>
<proteinExistence type="predicted"/>
<comment type="caution">
    <text evidence="2">The sequence shown here is derived from an EMBL/GenBank/DDBJ whole genome shotgun (WGS) entry which is preliminary data.</text>
</comment>
<feature type="domain" description="AB hydrolase-1" evidence="1">
    <location>
        <begin position="41"/>
        <end position="164"/>
    </location>
</feature>
<dbReference type="PRINTS" id="PR00412">
    <property type="entry name" value="EPOXHYDRLASE"/>
</dbReference>
<dbReference type="AlphaFoldDB" id="A0A3P1BU33"/>
<dbReference type="OrthoDB" id="9799612at2"/>
<reference evidence="2 3" key="1">
    <citation type="submission" date="2018-11" db="EMBL/GenBank/DDBJ databases">
        <authorList>
            <person name="Zhou Z."/>
            <person name="Wang G."/>
        </authorList>
    </citation>
    <scope>NUCLEOTIDE SEQUENCE [LARGE SCALE GENOMIC DNA]</scope>
    <source>
        <strain evidence="2 3">KCTC52004</strain>
    </source>
</reference>
<dbReference type="Gene3D" id="3.40.50.1820">
    <property type="entry name" value="alpha/beta hydrolase"/>
    <property type="match status" value="1"/>
</dbReference>
<gene>
    <name evidence="2" type="ORF">EHT25_13005</name>
</gene>
<dbReference type="EC" id="3.8.1.5" evidence="2"/>
<dbReference type="InterPro" id="IPR029058">
    <property type="entry name" value="AB_hydrolase_fold"/>
</dbReference>
<evidence type="ECO:0000313" key="2">
    <source>
        <dbReference type="EMBL" id="RRB04413.1"/>
    </source>
</evidence>
<evidence type="ECO:0000259" key="1">
    <source>
        <dbReference type="Pfam" id="PF00561"/>
    </source>
</evidence>
<protein>
    <submittedName>
        <fullName evidence="2">Haloalkane dehalogenase</fullName>
        <ecNumber evidence="2">3.8.1.5</ecNumber>
    </submittedName>
</protein>
<name>A0A3P1BU33_9BACT</name>
<dbReference type="RefSeq" id="WP_124875113.1">
    <property type="nucleotide sequence ID" value="NZ_RQJO01000008.1"/>
</dbReference>
<dbReference type="InterPro" id="IPR000073">
    <property type="entry name" value="AB_hydrolase_1"/>
</dbReference>
<dbReference type="PANTHER" id="PTHR43798">
    <property type="entry name" value="MONOACYLGLYCEROL LIPASE"/>
    <property type="match status" value="1"/>
</dbReference>
<accession>A0A3P1BU33</accession>
<sequence>MQTNDQKNNPVFSKSVSPFPKKRQQVFGHEMAYVETGSGDPIVFLHGNPTSSYIWRNIIPHVQPFGRCIAPDLMGMGDSDKLPNDGPETYAFVDHRRYLDQFLAALSITERITFVVHDWGAALAFDWAYRHPTAVKGIAYMEPVVTPRTWSELSEVARRIFQALRSPAGEQLVLQENSFIEVNLPATILRRLSNDEWTEYRRPFAEPGESRRPMLTWARQLPIDGEPADVTQIVTTFGNWMAQNSIPKLFIQANPGTLSADTLNFCRSWPEQTVVTVPGHHHLQEDSPDEIGRAISDWLKKRERS</sequence>
<dbReference type="Pfam" id="PF00561">
    <property type="entry name" value="Abhydrolase_1"/>
    <property type="match status" value="1"/>
</dbReference>
<dbReference type="InterPro" id="IPR000639">
    <property type="entry name" value="Epox_hydrolase-like"/>
</dbReference>
<dbReference type="PANTHER" id="PTHR43798:SF33">
    <property type="entry name" value="HYDROLASE, PUTATIVE (AFU_ORTHOLOGUE AFUA_2G14860)-RELATED"/>
    <property type="match status" value="1"/>
</dbReference>
<dbReference type="NCBIfam" id="NF002938">
    <property type="entry name" value="PRK03592.1"/>
    <property type="match status" value="1"/>
</dbReference>
<dbReference type="Proteomes" id="UP000271925">
    <property type="component" value="Unassembled WGS sequence"/>
</dbReference>
<keyword evidence="2" id="KW-0378">Hydrolase</keyword>
<keyword evidence="3" id="KW-1185">Reference proteome</keyword>
<dbReference type="SUPFAM" id="SSF53474">
    <property type="entry name" value="alpha/beta-Hydrolases"/>
    <property type="match status" value="1"/>
</dbReference>
<dbReference type="GO" id="GO:0016020">
    <property type="term" value="C:membrane"/>
    <property type="evidence" value="ECO:0007669"/>
    <property type="project" value="TreeGrafter"/>
</dbReference>
<organism evidence="2 3">
    <name type="scientific">Larkinella rosea</name>
    <dbReference type="NCBI Taxonomy" id="2025312"/>
    <lineage>
        <taxon>Bacteria</taxon>
        <taxon>Pseudomonadati</taxon>
        <taxon>Bacteroidota</taxon>
        <taxon>Cytophagia</taxon>
        <taxon>Cytophagales</taxon>
        <taxon>Spirosomataceae</taxon>
        <taxon>Larkinella</taxon>
    </lineage>
</organism>
<dbReference type="InterPro" id="IPR050266">
    <property type="entry name" value="AB_hydrolase_sf"/>
</dbReference>
<evidence type="ECO:0000313" key="3">
    <source>
        <dbReference type="Proteomes" id="UP000271925"/>
    </source>
</evidence>